<dbReference type="Proteomes" id="UP000611640">
    <property type="component" value="Chromosome"/>
</dbReference>
<organism evidence="4 5">
    <name type="scientific">Actinocatenispora thailandica</name>
    <dbReference type="NCBI Taxonomy" id="227318"/>
    <lineage>
        <taxon>Bacteria</taxon>
        <taxon>Bacillati</taxon>
        <taxon>Actinomycetota</taxon>
        <taxon>Actinomycetes</taxon>
        <taxon>Micromonosporales</taxon>
        <taxon>Micromonosporaceae</taxon>
        <taxon>Actinocatenispora</taxon>
    </lineage>
</organism>
<accession>A0A7R7DME9</accession>
<dbReference type="NCBIfam" id="TIGR01167">
    <property type="entry name" value="LPXTG_anchor"/>
    <property type="match status" value="1"/>
</dbReference>
<evidence type="ECO:0000313" key="5">
    <source>
        <dbReference type="Proteomes" id="UP000611640"/>
    </source>
</evidence>
<protein>
    <recommendedName>
        <fullName evidence="3">DUF11 domain-containing protein</fullName>
    </recommendedName>
</protein>
<sequence>MLAGLGAVVAAGAGALALATPAAADPGSDHALQATITKPAAVAPGGSGSFHYSVQNVSGQATDGVLMNVAIPRYVTIPDIQQDKACKQTEDQGAQTLWSCAITDQSGKLAPGQRADNDAKFSVAANAPGPQSIGTVVALVVPLDASGKPTEDWHDLKGPNTVSTPITTTANHYDYVVSATKASGAVGDTVTVTARGDNTGPSDLIGGTITIVAPSGTSLAELPKGCEWATKGAKATCHSDDAVVAAGKGATLALKFTIDKADVGHDGGITVTTKTPGDTNAKNNSAAFDITATGGQGGGDGSTLPVTGTSTGAIAGGGAAVLLAGAALFFLGRRRYLARHRG</sequence>
<feature type="domain" description="DUF11" evidence="3">
    <location>
        <begin position="179"/>
        <end position="289"/>
    </location>
</feature>
<name>A0A7R7DME9_9ACTN</name>
<dbReference type="AlphaFoldDB" id="A0A7R7DME9"/>
<dbReference type="InterPro" id="IPR001434">
    <property type="entry name" value="OmcB-like_DUF11"/>
</dbReference>
<keyword evidence="2" id="KW-0732">Signal</keyword>
<gene>
    <name evidence="4" type="ORF">Athai_18060</name>
</gene>
<feature type="transmembrane region" description="Helical" evidence="1">
    <location>
        <begin position="312"/>
        <end position="331"/>
    </location>
</feature>
<proteinExistence type="predicted"/>
<feature type="signal peptide" evidence="2">
    <location>
        <begin position="1"/>
        <end position="24"/>
    </location>
</feature>
<keyword evidence="1" id="KW-1133">Transmembrane helix</keyword>
<evidence type="ECO:0000259" key="3">
    <source>
        <dbReference type="Pfam" id="PF01345"/>
    </source>
</evidence>
<dbReference type="EMBL" id="AP023355">
    <property type="protein sequence ID" value="BCJ34303.1"/>
    <property type="molecule type" value="Genomic_DNA"/>
</dbReference>
<keyword evidence="1" id="KW-0472">Membrane</keyword>
<evidence type="ECO:0000313" key="4">
    <source>
        <dbReference type="EMBL" id="BCJ34303.1"/>
    </source>
</evidence>
<keyword evidence="5" id="KW-1185">Reference proteome</keyword>
<evidence type="ECO:0000256" key="1">
    <source>
        <dbReference type="SAM" id="Phobius"/>
    </source>
</evidence>
<reference evidence="4 5" key="1">
    <citation type="submission" date="2020-08" db="EMBL/GenBank/DDBJ databases">
        <title>Whole genome shotgun sequence of Actinocatenispora thailandica NBRC 105041.</title>
        <authorList>
            <person name="Komaki H."/>
            <person name="Tamura T."/>
        </authorList>
    </citation>
    <scope>NUCLEOTIDE SEQUENCE [LARGE SCALE GENOMIC DNA]</scope>
    <source>
        <strain evidence="4 5">NBRC 105041</strain>
    </source>
</reference>
<dbReference type="KEGG" id="atl:Athai_18060"/>
<feature type="chain" id="PRO_5030732336" description="DUF11 domain-containing protein" evidence="2">
    <location>
        <begin position="25"/>
        <end position="342"/>
    </location>
</feature>
<evidence type="ECO:0000256" key="2">
    <source>
        <dbReference type="SAM" id="SignalP"/>
    </source>
</evidence>
<keyword evidence="1" id="KW-0812">Transmembrane</keyword>
<dbReference type="Pfam" id="PF01345">
    <property type="entry name" value="DUF11"/>
    <property type="match status" value="1"/>
</dbReference>